<accession>A0A974BVF2</accession>
<evidence type="ECO:0000313" key="3">
    <source>
        <dbReference type="Proteomes" id="UP000694892"/>
    </source>
</evidence>
<dbReference type="EMBL" id="CM004483">
    <property type="protein sequence ID" value="OCT61754.1"/>
    <property type="molecule type" value="Genomic_DNA"/>
</dbReference>
<gene>
    <name evidence="2" type="ORF">XELAEV_18047783mg</name>
</gene>
<dbReference type="Proteomes" id="UP000694892">
    <property type="component" value="Chromosome 9_10S"/>
</dbReference>
<sequence>MSESMFLVCSCPTLASPPPRHLDHRPTTTALLVPQSATGSAVAPQPPLCHRSSPALEHSNHNQILSADLKAKALAGSLYK</sequence>
<feature type="region of interest" description="Disordered" evidence="1">
    <location>
        <begin position="35"/>
        <end position="55"/>
    </location>
</feature>
<name>A0A974BVF2_XENLA</name>
<protein>
    <submittedName>
        <fullName evidence="2">Uncharacterized protein</fullName>
    </submittedName>
</protein>
<reference evidence="3" key="1">
    <citation type="journal article" date="2016" name="Nature">
        <title>Genome evolution in the allotetraploid frog Xenopus laevis.</title>
        <authorList>
            <person name="Session A.M."/>
            <person name="Uno Y."/>
            <person name="Kwon T."/>
            <person name="Chapman J.A."/>
            <person name="Toyoda A."/>
            <person name="Takahashi S."/>
            <person name="Fukui A."/>
            <person name="Hikosaka A."/>
            <person name="Suzuki A."/>
            <person name="Kondo M."/>
            <person name="van Heeringen S.J."/>
            <person name="Quigley I."/>
            <person name="Heinz S."/>
            <person name="Ogino H."/>
            <person name="Ochi H."/>
            <person name="Hellsten U."/>
            <person name="Lyons J.B."/>
            <person name="Simakov O."/>
            <person name="Putnam N."/>
            <person name="Stites J."/>
            <person name="Kuroki Y."/>
            <person name="Tanaka T."/>
            <person name="Michiue T."/>
            <person name="Watanabe M."/>
            <person name="Bogdanovic O."/>
            <person name="Lister R."/>
            <person name="Georgiou G."/>
            <person name="Paranjpe S.S."/>
            <person name="van Kruijsbergen I."/>
            <person name="Shu S."/>
            <person name="Carlson J."/>
            <person name="Kinoshita T."/>
            <person name="Ohta Y."/>
            <person name="Mawaribuchi S."/>
            <person name="Jenkins J."/>
            <person name="Grimwood J."/>
            <person name="Schmutz J."/>
            <person name="Mitros T."/>
            <person name="Mozaffari S.V."/>
            <person name="Suzuki Y."/>
            <person name="Haramoto Y."/>
            <person name="Yamamoto T.S."/>
            <person name="Takagi C."/>
            <person name="Heald R."/>
            <person name="Miller K."/>
            <person name="Haudenschild C."/>
            <person name="Kitzman J."/>
            <person name="Nakayama T."/>
            <person name="Izutsu Y."/>
            <person name="Robert J."/>
            <person name="Fortriede J."/>
            <person name="Burns K."/>
            <person name="Lotay V."/>
            <person name="Karimi K."/>
            <person name="Yasuoka Y."/>
            <person name="Dichmann D.S."/>
            <person name="Flajnik M.F."/>
            <person name="Houston D.W."/>
            <person name="Shendure J."/>
            <person name="DuPasquier L."/>
            <person name="Vize P.D."/>
            <person name="Zorn A.M."/>
            <person name="Ito M."/>
            <person name="Marcotte E.M."/>
            <person name="Wallingford J.B."/>
            <person name="Ito Y."/>
            <person name="Asashima M."/>
            <person name="Ueno N."/>
            <person name="Matsuda Y."/>
            <person name="Veenstra G.J."/>
            <person name="Fujiyama A."/>
            <person name="Harland R.M."/>
            <person name="Taira M."/>
            <person name="Rokhsar D.S."/>
        </authorList>
    </citation>
    <scope>NUCLEOTIDE SEQUENCE [LARGE SCALE GENOMIC DNA]</scope>
    <source>
        <strain evidence="3">J</strain>
    </source>
</reference>
<evidence type="ECO:0000256" key="1">
    <source>
        <dbReference type="SAM" id="MobiDB-lite"/>
    </source>
</evidence>
<evidence type="ECO:0000313" key="2">
    <source>
        <dbReference type="EMBL" id="OCT61754.1"/>
    </source>
</evidence>
<dbReference type="AlphaFoldDB" id="A0A974BVF2"/>
<organism evidence="2 3">
    <name type="scientific">Xenopus laevis</name>
    <name type="common">African clawed frog</name>
    <dbReference type="NCBI Taxonomy" id="8355"/>
    <lineage>
        <taxon>Eukaryota</taxon>
        <taxon>Metazoa</taxon>
        <taxon>Chordata</taxon>
        <taxon>Craniata</taxon>
        <taxon>Vertebrata</taxon>
        <taxon>Euteleostomi</taxon>
        <taxon>Amphibia</taxon>
        <taxon>Batrachia</taxon>
        <taxon>Anura</taxon>
        <taxon>Pipoidea</taxon>
        <taxon>Pipidae</taxon>
        <taxon>Xenopodinae</taxon>
        <taxon>Xenopus</taxon>
        <taxon>Xenopus</taxon>
    </lineage>
</organism>
<proteinExistence type="predicted"/>